<proteinExistence type="predicted"/>
<dbReference type="GO" id="GO:0005829">
    <property type="term" value="C:cytosol"/>
    <property type="evidence" value="ECO:0007669"/>
    <property type="project" value="TreeGrafter"/>
</dbReference>
<reference evidence="5 6" key="1">
    <citation type="submission" date="2018-05" db="EMBL/GenBank/DDBJ databases">
        <title>Genomic Encyclopedia of Type Strains, Phase IV (KMG-IV): sequencing the most valuable type-strain genomes for metagenomic binning, comparative biology and taxonomic classification.</title>
        <authorList>
            <person name="Goeker M."/>
        </authorList>
    </citation>
    <scope>NUCLEOTIDE SEQUENCE [LARGE SCALE GENOMIC DNA]</scope>
    <source>
        <strain evidence="5 6">DSM 19792</strain>
    </source>
</reference>
<protein>
    <recommendedName>
        <fullName evidence="2">Chemotaxis protein CheW</fullName>
    </recommendedName>
</protein>
<evidence type="ECO:0000256" key="2">
    <source>
        <dbReference type="ARBA" id="ARBA00021483"/>
    </source>
</evidence>
<dbReference type="InterPro" id="IPR002545">
    <property type="entry name" value="CheW-lke_dom"/>
</dbReference>
<evidence type="ECO:0000256" key="3">
    <source>
        <dbReference type="ARBA" id="ARBA00022490"/>
    </source>
</evidence>
<evidence type="ECO:0000313" key="6">
    <source>
        <dbReference type="Proteomes" id="UP000247792"/>
    </source>
</evidence>
<dbReference type="GO" id="GO:0006935">
    <property type="term" value="P:chemotaxis"/>
    <property type="evidence" value="ECO:0007669"/>
    <property type="project" value="InterPro"/>
</dbReference>
<dbReference type="InterPro" id="IPR039315">
    <property type="entry name" value="CheW"/>
</dbReference>
<dbReference type="Gene3D" id="2.30.30.40">
    <property type="entry name" value="SH3 Domains"/>
    <property type="match status" value="1"/>
</dbReference>
<evidence type="ECO:0000259" key="4">
    <source>
        <dbReference type="PROSITE" id="PS50851"/>
    </source>
</evidence>
<dbReference type="SUPFAM" id="SSF50341">
    <property type="entry name" value="CheW-like"/>
    <property type="match status" value="1"/>
</dbReference>
<dbReference type="PROSITE" id="PS50851">
    <property type="entry name" value="CHEW"/>
    <property type="match status" value="1"/>
</dbReference>
<dbReference type="PANTHER" id="PTHR22617:SF45">
    <property type="entry name" value="CHEMOTAXIS PROTEIN CHEW"/>
    <property type="match status" value="1"/>
</dbReference>
<dbReference type="PANTHER" id="PTHR22617">
    <property type="entry name" value="CHEMOTAXIS SENSOR HISTIDINE KINASE-RELATED"/>
    <property type="match status" value="1"/>
</dbReference>
<name>A0A318J1Z7_9BURK</name>
<feature type="domain" description="CheW-like" evidence="4">
    <location>
        <begin position="17"/>
        <end position="157"/>
    </location>
</feature>
<evidence type="ECO:0000256" key="1">
    <source>
        <dbReference type="ARBA" id="ARBA00004496"/>
    </source>
</evidence>
<accession>A0A318J1Z7</accession>
<gene>
    <name evidence="5" type="ORF">DFR42_11322</name>
</gene>
<organism evidence="5 6">
    <name type="scientific">Undibacterium pigrum</name>
    <dbReference type="NCBI Taxonomy" id="401470"/>
    <lineage>
        <taxon>Bacteria</taxon>
        <taxon>Pseudomonadati</taxon>
        <taxon>Pseudomonadota</taxon>
        <taxon>Betaproteobacteria</taxon>
        <taxon>Burkholderiales</taxon>
        <taxon>Oxalobacteraceae</taxon>
        <taxon>Undibacterium</taxon>
    </lineage>
</organism>
<dbReference type="Gene3D" id="2.40.50.180">
    <property type="entry name" value="CheA-289, Domain 4"/>
    <property type="match status" value="1"/>
</dbReference>
<dbReference type="Pfam" id="PF01584">
    <property type="entry name" value="CheW"/>
    <property type="match status" value="1"/>
</dbReference>
<dbReference type="AlphaFoldDB" id="A0A318J1Z7"/>
<dbReference type="InterPro" id="IPR036061">
    <property type="entry name" value="CheW-like_dom_sf"/>
</dbReference>
<keyword evidence="3" id="KW-0963">Cytoplasm</keyword>
<sequence>MFTNIIPQDTANVNCLSHEFLCFGLGAEEFGIDIHKIQEIRNYEITTTIANTPDYLKGVINLRGIIVPIIDMRIKFKFGQAIYNDFTVVIILHLTDRTVGIVVDRVADVVTLGSSDIRQIQHQDIADAASYLLGIGTLDQRMLILIDIDHLLANELELLTSASIN</sequence>
<comment type="subcellular location">
    <subcellularLocation>
        <location evidence="1">Cytoplasm</location>
    </subcellularLocation>
</comment>
<keyword evidence="6" id="KW-1185">Reference proteome</keyword>
<dbReference type="RefSeq" id="WP_110257753.1">
    <property type="nucleotide sequence ID" value="NZ_QJKB01000013.1"/>
</dbReference>
<comment type="caution">
    <text evidence="5">The sequence shown here is derived from an EMBL/GenBank/DDBJ whole genome shotgun (WGS) entry which is preliminary data.</text>
</comment>
<dbReference type="Proteomes" id="UP000247792">
    <property type="component" value="Unassembled WGS sequence"/>
</dbReference>
<dbReference type="SMART" id="SM00260">
    <property type="entry name" value="CheW"/>
    <property type="match status" value="1"/>
</dbReference>
<dbReference type="EMBL" id="QJKB01000013">
    <property type="protein sequence ID" value="PXX37948.1"/>
    <property type="molecule type" value="Genomic_DNA"/>
</dbReference>
<evidence type="ECO:0000313" key="5">
    <source>
        <dbReference type="EMBL" id="PXX37948.1"/>
    </source>
</evidence>
<dbReference type="OrthoDB" id="9790406at2"/>
<dbReference type="GO" id="GO:0007165">
    <property type="term" value="P:signal transduction"/>
    <property type="evidence" value="ECO:0007669"/>
    <property type="project" value="InterPro"/>
</dbReference>